<dbReference type="GO" id="GO:0006144">
    <property type="term" value="P:purine nucleobase metabolic process"/>
    <property type="evidence" value="ECO:0007669"/>
    <property type="project" value="UniProtKB-KW"/>
</dbReference>
<comment type="subunit">
    <text evidence="1">Homodimer.</text>
</comment>
<dbReference type="OrthoDB" id="9804602at2"/>
<name>A0A1B2M3X9_9GAMM</name>
<evidence type="ECO:0000313" key="6">
    <source>
        <dbReference type="Proteomes" id="UP000093391"/>
    </source>
</evidence>
<dbReference type="GO" id="GO:0004848">
    <property type="term" value="F:ureidoglycolate hydrolase activity"/>
    <property type="evidence" value="ECO:0007669"/>
    <property type="project" value="InterPro"/>
</dbReference>
<dbReference type="Proteomes" id="UP000093391">
    <property type="component" value="Chromosome"/>
</dbReference>
<evidence type="ECO:0000256" key="2">
    <source>
        <dbReference type="ARBA" id="ARBA00022631"/>
    </source>
</evidence>
<dbReference type="STRING" id="1789224.BFG52_06775"/>
<accession>A0A1B2M3X9</accession>
<keyword evidence="5" id="KW-0378">Hydrolase</keyword>
<dbReference type="InterPro" id="IPR011051">
    <property type="entry name" value="RmlC_Cupin_sf"/>
</dbReference>
<dbReference type="AlphaFoldDB" id="A0A1B2M3X9"/>
<evidence type="ECO:0000256" key="3">
    <source>
        <dbReference type="ARBA" id="ARBA00023239"/>
    </source>
</evidence>
<dbReference type="PANTHER" id="PTHR21221:SF1">
    <property type="entry name" value="UREIDOGLYCOLATE LYASE"/>
    <property type="match status" value="1"/>
</dbReference>
<keyword evidence="3" id="KW-0456">Lyase</keyword>
<dbReference type="PANTHER" id="PTHR21221">
    <property type="entry name" value="UREIDOGLYCOLATE HYDROLASE"/>
    <property type="match status" value="1"/>
</dbReference>
<gene>
    <name evidence="5" type="ORF">BFG52_06775</name>
</gene>
<dbReference type="InterPro" id="IPR024060">
    <property type="entry name" value="Ureidoglycolate_lyase_dom_sf"/>
</dbReference>
<sequence>MNRQHIRLQPLNAANFAPFGAVISSEGNDFININQGRTRRYHALSVVQASGEQAAVALSIFHQRHATTLPCVIDMLERHPLGSQSFIPLQQQKFLIVVALPVAQEVLSSQHLHAFISNGRQGIHYRQGGWHHPLLSLSDHSDFLVVDRIGAGENCEQCQLAQAGLILSLDL</sequence>
<keyword evidence="2" id="KW-0659">Purine metabolism</keyword>
<dbReference type="EMBL" id="CP016895">
    <property type="protein sequence ID" value="AOA59910.1"/>
    <property type="molecule type" value="Genomic_DNA"/>
</dbReference>
<dbReference type="Gene3D" id="2.60.120.480">
    <property type="entry name" value="Ureidoglycolate hydrolase"/>
    <property type="match status" value="1"/>
</dbReference>
<organism evidence="5 6">
    <name type="scientific">Acinetobacter larvae</name>
    <dbReference type="NCBI Taxonomy" id="1789224"/>
    <lineage>
        <taxon>Bacteria</taxon>
        <taxon>Pseudomonadati</taxon>
        <taxon>Pseudomonadota</taxon>
        <taxon>Gammaproteobacteria</taxon>
        <taxon>Moraxellales</taxon>
        <taxon>Moraxellaceae</taxon>
        <taxon>Acinetobacter</taxon>
    </lineage>
</organism>
<dbReference type="CDD" id="cd20298">
    <property type="entry name" value="cupin_UAH"/>
    <property type="match status" value="1"/>
</dbReference>
<dbReference type="GO" id="GO:0000256">
    <property type="term" value="P:allantoin catabolic process"/>
    <property type="evidence" value="ECO:0007669"/>
    <property type="project" value="InterPro"/>
</dbReference>
<dbReference type="GO" id="GO:0050385">
    <property type="term" value="F:ureidoglycolate lyase activity"/>
    <property type="evidence" value="ECO:0007669"/>
    <property type="project" value="UniProtKB-EC"/>
</dbReference>
<reference evidence="5 6" key="1">
    <citation type="submission" date="2016-08" db="EMBL/GenBank/DDBJ databases">
        <authorList>
            <person name="Seilhamer J.J."/>
        </authorList>
    </citation>
    <scope>NUCLEOTIDE SEQUENCE [LARGE SCALE GENOMIC DNA]</scope>
    <source>
        <strain evidence="5 6">BRTC-1</strain>
    </source>
</reference>
<dbReference type="InterPro" id="IPR007247">
    <property type="entry name" value="Ureidogly_lyase"/>
</dbReference>
<comment type="catalytic activity">
    <reaction evidence="4">
        <text>(S)-ureidoglycolate = urea + glyoxylate</text>
        <dbReference type="Rhea" id="RHEA:11304"/>
        <dbReference type="ChEBI" id="CHEBI:16199"/>
        <dbReference type="ChEBI" id="CHEBI:36655"/>
        <dbReference type="ChEBI" id="CHEBI:57296"/>
        <dbReference type="EC" id="4.3.2.3"/>
    </reaction>
</comment>
<proteinExistence type="predicted"/>
<dbReference type="Pfam" id="PF04115">
    <property type="entry name" value="Ureidogly_lyase"/>
    <property type="match status" value="1"/>
</dbReference>
<protein>
    <submittedName>
        <fullName evidence="5">Ureidoglycolate hydrolase</fullName>
    </submittedName>
</protein>
<evidence type="ECO:0000256" key="1">
    <source>
        <dbReference type="ARBA" id="ARBA00011738"/>
    </source>
</evidence>
<keyword evidence="6" id="KW-1185">Reference proteome</keyword>
<dbReference type="PIRSF" id="PIRSF017306">
    <property type="entry name" value="Ureidogly_hydro"/>
    <property type="match status" value="1"/>
</dbReference>
<dbReference type="InterPro" id="IPR047233">
    <property type="entry name" value="UAH_cupin"/>
</dbReference>
<evidence type="ECO:0000256" key="4">
    <source>
        <dbReference type="ARBA" id="ARBA00047684"/>
    </source>
</evidence>
<dbReference type="KEGG" id="ala:BFG52_06775"/>
<evidence type="ECO:0000313" key="5">
    <source>
        <dbReference type="EMBL" id="AOA59910.1"/>
    </source>
</evidence>
<dbReference type="SUPFAM" id="SSF51182">
    <property type="entry name" value="RmlC-like cupins"/>
    <property type="match status" value="1"/>
</dbReference>